<dbReference type="InterPro" id="IPR018109">
    <property type="entry name" value="Folylpolyglutamate_synth_CS"/>
</dbReference>
<feature type="compositionally biased region" description="Low complexity" evidence="7">
    <location>
        <begin position="650"/>
        <end position="662"/>
    </location>
</feature>
<dbReference type="Gene3D" id="3.40.1190.10">
    <property type="entry name" value="Mur-like, catalytic domain"/>
    <property type="match status" value="1"/>
</dbReference>
<dbReference type="UniPathway" id="UPA00850"/>
<comment type="similarity">
    <text evidence="1">Belongs to the folylpolyglutamate synthase family.</text>
</comment>
<dbReference type="GO" id="GO:0004326">
    <property type="term" value="F:tetrahydrofolylpolyglutamate synthase activity"/>
    <property type="evidence" value="ECO:0007669"/>
    <property type="project" value="InterPro"/>
</dbReference>
<feature type="region of interest" description="Disordered" evidence="7">
    <location>
        <begin position="274"/>
        <end position="298"/>
    </location>
</feature>
<dbReference type="PANTHER" id="PTHR11136">
    <property type="entry name" value="FOLYLPOLYGLUTAMATE SYNTHASE-RELATED"/>
    <property type="match status" value="1"/>
</dbReference>
<sequence length="713" mass="79585">MIQPGLERIGQLLKNVQFPWKAIHVAGTNGKGSVCHYASTLLTRRKLRCGKFTSPHLVDRWDCISINEKPVDEILFRKIEKHYTQLSLKENISASPFEILTATAFHIFNEEKVDVGVVEVGMGGKLDSTNILQNQAVSVISKVARDHQGFLGNTLEEIALHKAGILRPNVPYIVNKANENNVKNVIREYAQEIGAGPLLNVDSPELQKALYSKQNWYRFSEPLLPFQRDNAVLALVAAKQTVESMGLEFTNFSIGKILWNARHHTNPGRLERVKVPPIFGEPDKEPSRNKGRPVLVDGAHNPDAARALNDYLHQKERHRRISGVTGPPRHGWPITWVLAMTEGKEARQFLEALLRPGDNVITTTFGPVDGMPWVKPMDPEKLLEVAKSKVPMLTGLAMPIDGALRALCAAKYMTDEAHPIVLTGSLYLVGEFHRELQTRSAKGWWFDPKFEDDRKMFRAMHKEERHRVNKLLSGPQPCSSDRVRSLENKTNEGRTEGRENQKAEREKRRNIQEQIAALDLELERLRAEEQHIVQTPLSKAENTIPSGITQRPTSYRMSGSNTRVLKYDPKRERSDKSAKSSHSTGEKFASRKYGSKMQSPKDKLFKDLFAEDRFGEDAAQGRELTEAAVSAPTIRYTPSGTSTGSDPHPNSSESSNLFSSSGGLEGSKARSPRPTSSDNDYDDAPDPTGSPYKTEGSRGKGDQVGQKAATRGN</sequence>
<evidence type="ECO:0000313" key="10">
    <source>
        <dbReference type="Proteomes" id="UP000800038"/>
    </source>
</evidence>
<evidence type="ECO:0000259" key="8">
    <source>
        <dbReference type="Pfam" id="PF08245"/>
    </source>
</evidence>
<keyword evidence="10" id="KW-1185">Reference proteome</keyword>
<feature type="compositionally biased region" description="Polar residues" evidence="7">
    <location>
        <begin position="543"/>
        <end position="563"/>
    </location>
</feature>
<dbReference type="Pfam" id="PF08245">
    <property type="entry name" value="Mur_ligase_M"/>
    <property type="match status" value="1"/>
</dbReference>
<dbReference type="GO" id="GO:0008841">
    <property type="term" value="F:dihydrofolate synthase activity"/>
    <property type="evidence" value="ECO:0007669"/>
    <property type="project" value="TreeGrafter"/>
</dbReference>
<dbReference type="NCBIfam" id="TIGR01499">
    <property type="entry name" value="folC"/>
    <property type="match status" value="1"/>
</dbReference>
<evidence type="ECO:0000313" key="9">
    <source>
        <dbReference type="EMBL" id="KAF1940775.1"/>
    </source>
</evidence>
<dbReference type="InterPro" id="IPR036565">
    <property type="entry name" value="Mur-like_cat_sf"/>
</dbReference>
<dbReference type="EMBL" id="ML976057">
    <property type="protein sequence ID" value="KAF1940775.1"/>
    <property type="molecule type" value="Genomic_DNA"/>
</dbReference>
<evidence type="ECO:0000256" key="4">
    <source>
        <dbReference type="ARBA" id="ARBA00022741"/>
    </source>
</evidence>
<evidence type="ECO:0000256" key="6">
    <source>
        <dbReference type="ARBA" id="ARBA00022842"/>
    </source>
</evidence>
<organism evidence="9 10">
    <name type="scientific">Clathrospora elynae</name>
    <dbReference type="NCBI Taxonomy" id="706981"/>
    <lineage>
        <taxon>Eukaryota</taxon>
        <taxon>Fungi</taxon>
        <taxon>Dikarya</taxon>
        <taxon>Ascomycota</taxon>
        <taxon>Pezizomycotina</taxon>
        <taxon>Dothideomycetes</taxon>
        <taxon>Pleosporomycetidae</taxon>
        <taxon>Pleosporales</taxon>
        <taxon>Diademaceae</taxon>
        <taxon>Clathrospora</taxon>
    </lineage>
</organism>
<dbReference type="GO" id="GO:0046872">
    <property type="term" value="F:metal ion binding"/>
    <property type="evidence" value="ECO:0007669"/>
    <property type="project" value="UniProtKB-KW"/>
</dbReference>
<dbReference type="AlphaFoldDB" id="A0A6A5SJE0"/>
<evidence type="ECO:0000256" key="2">
    <source>
        <dbReference type="ARBA" id="ARBA00022598"/>
    </source>
</evidence>
<dbReference type="Gene3D" id="3.90.190.20">
    <property type="entry name" value="Mur ligase, C-terminal domain"/>
    <property type="match status" value="1"/>
</dbReference>
<feature type="domain" description="Mur ligase central" evidence="8">
    <location>
        <begin position="25"/>
        <end position="179"/>
    </location>
</feature>
<evidence type="ECO:0000256" key="5">
    <source>
        <dbReference type="ARBA" id="ARBA00022840"/>
    </source>
</evidence>
<gene>
    <name evidence="9" type="ORF">EJ02DRAFT_220809</name>
</gene>
<evidence type="ECO:0000256" key="3">
    <source>
        <dbReference type="ARBA" id="ARBA00022723"/>
    </source>
</evidence>
<keyword evidence="6" id="KW-0460">Magnesium</keyword>
<reference evidence="9" key="1">
    <citation type="journal article" date="2020" name="Stud. Mycol.">
        <title>101 Dothideomycetes genomes: a test case for predicting lifestyles and emergence of pathogens.</title>
        <authorList>
            <person name="Haridas S."/>
            <person name="Albert R."/>
            <person name="Binder M."/>
            <person name="Bloem J."/>
            <person name="Labutti K."/>
            <person name="Salamov A."/>
            <person name="Andreopoulos B."/>
            <person name="Baker S."/>
            <person name="Barry K."/>
            <person name="Bills G."/>
            <person name="Bluhm B."/>
            <person name="Cannon C."/>
            <person name="Castanera R."/>
            <person name="Culley D."/>
            <person name="Daum C."/>
            <person name="Ezra D."/>
            <person name="Gonzalez J."/>
            <person name="Henrissat B."/>
            <person name="Kuo A."/>
            <person name="Liang C."/>
            <person name="Lipzen A."/>
            <person name="Lutzoni F."/>
            <person name="Magnuson J."/>
            <person name="Mondo S."/>
            <person name="Nolan M."/>
            <person name="Ohm R."/>
            <person name="Pangilinan J."/>
            <person name="Park H.-J."/>
            <person name="Ramirez L."/>
            <person name="Alfaro M."/>
            <person name="Sun H."/>
            <person name="Tritt A."/>
            <person name="Yoshinaga Y."/>
            <person name="Zwiers L.-H."/>
            <person name="Turgeon B."/>
            <person name="Goodwin S."/>
            <person name="Spatafora J."/>
            <person name="Crous P."/>
            <person name="Grigoriev I."/>
        </authorList>
    </citation>
    <scope>NUCLEOTIDE SEQUENCE</scope>
    <source>
        <strain evidence="9">CBS 161.51</strain>
    </source>
</reference>
<dbReference type="SUPFAM" id="SSF53244">
    <property type="entry name" value="MurD-like peptide ligases, peptide-binding domain"/>
    <property type="match status" value="1"/>
</dbReference>
<feature type="compositionally biased region" description="Polar residues" evidence="7">
    <location>
        <begin position="636"/>
        <end position="649"/>
    </location>
</feature>
<dbReference type="GO" id="GO:0005524">
    <property type="term" value="F:ATP binding"/>
    <property type="evidence" value="ECO:0007669"/>
    <property type="project" value="UniProtKB-KW"/>
</dbReference>
<feature type="compositionally biased region" description="Basic and acidic residues" evidence="7">
    <location>
        <begin position="481"/>
        <end position="510"/>
    </location>
</feature>
<dbReference type="PANTHER" id="PTHR11136:SF0">
    <property type="entry name" value="DIHYDROFOLATE SYNTHETASE-RELATED"/>
    <property type="match status" value="1"/>
</dbReference>
<feature type="compositionally biased region" description="Basic and acidic residues" evidence="7">
    <location>
        <begin position="615"/>
        <end position="625"/>
    </location>
</feature>
<proteinExistence type="inferred from homology"/>
<dbReference type="InterPro" id="IPR036615">
    <property type="entry name" value="Mur_ligase_C_dom_sf"/>
</dbReference>
<dbReference type="GO" id="GO:0005829">
    <property type="term" value="C:cytosol"/>
    <property type="evidence" value="ECO:0007669"/>
    <property type="project" value="TreeGrafter"/>
</dbReference>
<dbReference type="OrthoDB" id="5212574at2759"/>
<dbReference type="Proteomes" id="UP000800038">
    <property type="component" value="Unassembled WGS sequence"/>
</dbReference>
<name>A0A6A5SJE0_9PLEO</name>
<keyword evidence="5" id="KW-0067">ATP-binding</keyword>
<keyword evidence="4" id="KW-0547">Nucleotide-binding</keyword>
<evidence type="ECO:0000256" key="7">
    <source>
        <dbReference type="SAM" id="MobiDB-lite"/>
    </source>
</evidence>
<feature type="region of interest" description="Disordered" evidence="7">
    <location>
        <begin position="469"/>
        <end position="510"/>
    </location>
</feature>
<dbReference type="PROSITE" id="PS01012">
    <property type="entry name" value="FOLYLPOLYGLU_SYNT_2"/>
    <property type="match status" value="1"/>
</dbReference>
<dbReference type="InterPro" id="IPR001645">
    <property type="entry name" value="Folylpolyglutamate_synth"/>
</dbReference>
<feature type="region of interest" description="Disordered" evidence="7">
    <location>
        <begin position="615"/>
        <end position="713"/>
    </location>
</feature>
<protein>
    <submittedName>
        <fullName evidence="9">FolC bifunctional protein</fullName>
    </submittedName>
</protein>
<dbReference type="SUPFAM" id="SSF53623">
    <property type="entry name" value="MurD-like peptide ligases, catalytic domain"/>
    <property type="match status" value="1"/>
</dbReference>
<dbReference type="GO" id="GO:0005739">
    <property type="term" value="C:mitochondrion"/>
    <property type="evidence" value="ECO:0007669"/>
    <property type="project" value="TreeGrafter"/>
</dbReference>
<dbReference type="InterPro" id="IPR013221">
    <property type="entry name" value="Mur_ligase_cen"/>
</dbReference>
<feature type="region of interest" description="Disordered" evidence="7">
    <location>
        <begin position="543"/>
        <end position="599"/>
    </location>
</feature>
<keyword evidence="3" id="KW-0479">Metal-binding</keyword>
<evidence type="ECO:0000256" key="1">
    <source>
        <dbReference type="ARBA" id="ARBA00008276"/>
    </source>
</evidence>
<accession>A0A6A5SJE0</accession>
<keyword evidence="2" id="KW-0436">Ligase</keyword>
<feature type="compositionally biased region" description="Basic and acidic residues" evidence="7">
    <location>
        <begin position="565"/>
        <end position="589"/>
    </location>
</feature>